<dbReference type="GO" id="GO:0003700">
    <property type="term" value="F:DNA-binding transcription factor activity"/>
    <property type="evidence" value="ECO:0007669"/>
    <property type="project" value="InterPro"/>
</dbReference>
<dbReference type="InterPro" id="IPR005119">
    <property type="entry name" value="LysR_subst-bd"/>
</dbReference>
<evidence type="ECO:0000256" key="3">
    <source>
        <dbReference type="ARBA" id="ARBA00023125"/>
    </source>
</evidence>
<dbReference type="PANTHER" id="PTHR30537">
    <property type="entry name" value="HTH-TYPE TRANSCRIPTIONAL REGULATOR"/>
    <property type="match status" value="1"/>
</dbReference>
<dbReference type="InterPro" id="IPR058163">
    <property type="entry name" value="LysR-type_TF_proteobact-type"/>
</dbReference>
<dbReference type="EMBL" id="WUEP01000013">
    <property type="protein sequence ID" value="NEH93031.1"/>
    <property type="molecule type" value="Genomic_DNA"/>
</dbReference>
<dbReference type="PROSITE" id="PS50931">
    <property type="entry name" value="HTH_LYSR"/>
    <property type="match status" value="1"/>
</dbReference>
<name>A0A6N9ZID8_9HYPH</name>
<dbReference type="SUPFAM" id="SSF53850">
    <property type="entry name" value="Periplasmic binding protein-like II"/>
    <property type="match status" value="1"/>
</dbReference>
<dbReference type="PANTHER" id="PTHR30537:SF5">
    <property type="entry name" value="HTH-TYPE TRANSCRIPTIONAL ACTIVATOR TTDR-RELATED"/>
    <property type="match status" value="1"/>
</dbReference>
<evidence type="ECO:0000259" key="8">
    <source>
        <dbReference type="PROSITE" id="PS50931"/>
    </source>
</evidence>
<dbReference type="PRINTS" id="PR00039">
    <property type="entry name" value="HTHLYSR"/>
</dbReference>
<keyword evidence="2" id="KW-0805">Transcription regulation</keyword>
<evidence type="ECO:0000256" key="6">
    <source>
        <dbReference type="ARBA" id="ARBA00067332"/>
    </source>
</evidence>
<comment type="function">
    <text evidence="5">Transcriptional regulator of the ttuABCDE tartrate utilization operon.</text>
</comment>
<accession>A0A6N9ZID8</accession>
<evidence type="ECO:0000313" key="9">
    <source>
        <dbReference type="EMBL" id="NEH93031.1"/>
    </source>
</evidence>
<organism evidence="9 10">
    <name type="scientific">Rhizobium laguerreae</name>
    <dbReference type="NCBI Taxonomy" id="1076926"/>
    <lineage>
        <taxon>Bacteria</taxon>
        <taxon>Pseudomonadati</taxon>
        <taxon>Pseudomonadota</taxon>
        <taxon>Alphaproteobacteria</taxon>
        <taxon>Hyphomicrobiales</taxon>
        <taxon>Rhizobiaceae</taxon>
        <taxon>Rhizobium/Agrobacterium group</taxon>
        <taxon>Rhizobium</taxon>
    </lineage>
</organism>
<dbReference type="InterPro" id="IPR036388">
    <property type="entry name" value="WH-like_DNA-bd_sf"/>
</dbReference>
<evidence type="ECO:0000256" key="2">
    <source>
        <dbReference type="ARBA" id="ARBA00023015"/>
    </source>
</evidence>
<gene>
    <name evidence="9" type="ORF">GR206_18725</name>
</gene>
<dbReference type="Proteomes" id="UP000468864">
    <property type="component" value="Unassembled WGS sequence"/>
</dbReference>
<evidence type="ECO:0000256" key="1">
    <source>
        <dbReference type="ARBA" id="ARBA00009437"/>
    </source>
</evidence>
<comment type="caution">
    <text evidence="9">The sequence shown here is derived from an EMBL/GenBank/DDBJ whole genome shotgun (WGS) entry which is preliminary data.</text>
</comment>
<dbReference type="FunFam" id="1.10.10.10:FF:000001">
    <property type="entry name" value="LysR family transcriptional regulator"/>
    <property type="match status" value="1"/>
</dbReference>
<dbReference type="Pfam" id="PF03466">
    <property type="entry name" value="LysR_substrate"/>
    <property type="match status" value="1"/>
</dbReference>
<keyword evidence="4" id="KW-0804">Transcription</keyword>
<protein>
    <recommendedName>
        <fullName evidence="6">HTH-type transcriptional regulator TtuA</fullName>
    </recommendedName>
    <alternativeName>
        <fullName evidence="7">Tartrate utilization transcriptional regulator</fullName>
    </alternativeName>
</protein>
<dbReference type="Pfam" id="PF00126">
    <property type="entry name" value="HTH_1"/>
    <property type="match status" value="1"/>
</dbReference>
<dbReference type="SUPFAM" id="SSF46785">
    <property type="entry name" value="Winged helix' DNA-binding domain"/>
    <property type="match status" value="1"/>
</dbReference>
<reference evidence="9 10" key="1">
    <citation type="submission" date="2019-12" db="EMBL/GenBank/DDBJ databases">
        <title>Rhizobium genotypes associated with high levels of biological nitrogen fixation by grain legumes in a temperate-maritime cropping system.</title>
        <authorList>
            <person name="Maluk M."/>
            <person name="Francesc Ferrando Molina F."/>
            <person name="Lopez Del Egido L."/>
            <person name="Lafos M."/>
            <person name="Langarica-Fuentes A."/>
            <person name="Gebre Yohannes G."/>
            <person name="Young M.W."/>
            <person name="Martin P."/>
            <person name="Gantlett R."/>
            <person name="Kenicer G."/>
            <person name="Hawes C."/>
            <person name="Begg G.S."/>
            <person name="Quilliam R.S."/>
            <person name="Squire G.R."/>
            <person name="Poole P.S."/>
            <person name="Young P.W."/>
            <person name="Iannetta P.M."/>
            <person name="James E.K."/>
        </authorList>
    </citation>
    <scope>NUCLEOTIDE SEQUENCE [LARGE SCALE GENOMIC DNA]</scope>
    <source>
        <strain evidence="9 10">JHI2449</strain>
    </source>
</reference>
<proteinExistence type="inferred from homology"/>
<feature type="domain" description="HTH lysR-type" evidence="8">
    <location>
        <begin position="1"/>
        <end position="51"/>
    </location>
</feature>
<dbReference type="InterPro" id="IPR036390">
    <property type="entry name" value="WH_DNA-bd_sf"/>
</dbReference>
<dbReference type="AlphaFoldDB" id="A0A6N9ZID8"/>
<evidence type="ECO:0000256" key="7">
    <source>
        <dbReference type="ARBA" id="ARBA00083243"/>
    </source>
</evidence>
<dbReference type="InterPro" id="IPR000847">
    <property type="entry name" value="LysR_HTH_N"/>
</dbReference>
<keyword evidence="3" id="KW-0238">DNA-binding</keyword>
<dbReference type="GO" id="GO:0003677">
    <property type="term" value="F:DNA binding"/>
    <property type="evidence" value="ECO:0007669"/>
    <property type="project" value="UniProtKB-KW"/>
</dbReference>
<dbReference type="Gene3D" id="1.10.10.10">
    <property type="entry name" value="Winged helix-like DNA-binding domain superfamily/Winged helix DNA-binding domain"/>
    <property type="match status" value="1"/>
</dbReference>
<evidence type="ECO:0000313" key="10">
    <source>
        <dbReference type="Proteomes" id="UP000468864"/>
    </source>
</evidence>
<dbReference type="RefSeq" id="WP_163879934.1">
    <property type="nucleotide sequence ID" value="NZ_WUEP01000013.1"/>
</dbReference>
<evidence type="ECO:0000256" key="5">
    <source>
        <dbReference type="ARBA" id="ARBA00054626"/>
    </source>
</evidence>
<dbReference type="Gene3D" id="3.40.190.290">
    <property type="match status" value="1"/>
</dbReference>
<evidence type="ECO:0000256" key="4">
    <source>
        <dbReference type="ARBA" id="ARBA00023163"/>
    </source>
</evidence>
<sequence length="287" mass="30643">MFVAVAEAGSFSEAARRLGISPSAVSQAIRGLEDRLGTPLFRRSTRSVSLTDVGNDYLLAAAPAVEQLRQAAEDATGRGGRPTGPLRLTMPRAPFDLMIAATLVDFKGAFPEVELEIAVEARLVDIVKQGYDAGLRFGNHLAKDMVAVKIAPPSAAILVAAPAYLASRSVPENPSDLLQHRAIVCRSQITGSIIPWTLVSADDRIQISPSHATIVHDVASQIDLAVRGLGIVSVPSAMVTGLVDQGALSRVLPLWSSPMEALYIYFPSRRHQSAALRAFVGFLKNRS</sequence>
<comment type="similarity">
    <text evidence="1">Belongs to the LysR transcriptional regulatory family.</text>
</comment>